<feature type="chain" id="PRO_5040291394" evidence="1">
    <location>
        <begin position="19"/>
        <end position="129"/>
    </location>
</feature>
<comment type="caution">
    <text evidence="2">The sequence shown here is derived from an EMBL/GenBank/DDBJ whole genome shotgun (WGS) entry which is preliminary data.</text>
</comment>
<proteinExistence type="predicted"/>
<sequence length="129" mass="14640">MKIAIASLLLAAPLMVNAACHFSFFQTANWDESGRRYRVRATASGDDPNINTWRMIEDFCNIYRDSTSARALPNPICSIQSPERHLADADTSEPHGPSGVHAHHLLYEEIIKELKRTYRFCTYVNHAAY</sequence>
<dbReference type="EMBL" id="JAGMWT010000018">
    <property type="protein sequence ID" value="KAH7113712.1"/>
    <property type="molecule type" value="Genomic_DNA"/>
</dbReference>
<organism evidence="2 3">
    <name type="scientific">Dendryphion nanum</name>
    <dbReference type="NCBI Taxonomy" id="256645"/>
    <lineage>
        <taxon>Eukaryota</taxon>
        <taxon>Fungi</taxon>
        <taxon>Dikarya</taxon>
        <taxon>Ascomycota</taxon>
        <taxon>Pezizomycotina</taxon>
        <taxon>Dothideomycetes</taxon>
        <taxon>Pleosporomycetidae</taxon>
        <taxon>Pleosporales</taxon>
        <taxon>Torulaceae</taxon>
        <taxon>Dendryphion</taxon>
    </lineage>
</organism>
<accession>A0A9P9D777</accession>
<evidence type="ECO:0000313" key="3">
    <source>
        <dbReference type="Proteomes" id="UP000700596"/>
    </source>
</evidence>
<evidence type="ECO:0000313" key="2">
    <source>
        <dbReference type="EMBL" id="KAH7113712.1"/>
    </source>
</evidence>
<keyword evidence="3" id="KW-1185">Reference proteome</keyword>
<evidence type="ECO:0000256" key="1">
    <source>
        <dbReference type="SAM" id="SignalP"/>
    </source>
</evidence>
<gene>
    <name evidence="2" type="ORF">B0J11DRAFT_584922</name>
</gene>
<feature type="signal peptide" evidence="1">
    <location>
        <begin position="1"/>
        <end position="18"/>
    </location>
</feature>
<name>A0A9P9D777_9PLEO</name>
<keyword evidence="1" id="KW-0732">Signal</keyword>
<protein>
    <submittedName>
        <fullName evidence="2">Uncharacterized protein</fullName>
    </submittedName>
</protein>
<dbReference type="Proteomes" id="UP000700596">
    <property type="component" value="Unassembled WGS sequence"/>
</dbReference>
<dbReference type="AlphaFoldDB" id="A0A9P9D777"/>
<reference evidence="2" key="1">
    <citation type="journal article" date="2021" name="Nat. Commun.">
        <title>Genetic determinants of endophytism in the Arabidopsis root mycobiome.</title>
        <authorList>
            <person name="Mesny F."/>
            <person name="Miyauchi S."/>
            <person name="Thiergart T."/>
            <person name="Pickel B."/>
            <person name="Atanasova L."/>
            <person name="Karlsson M."/>
            <person name="Huettel B."/>
            <person name="Barry K.W."/>
            <person name="Haridas S."/>
            <person name="Chen C."/>
            <person name="Bauer D."/>
            <person name="Andreopoulos W."/>
            <person name="Pangilinan J."/>
            <person name="LaButti K."/>
            <person name="Riley R."/>
            <person name="Lipzen A."/>
            <person name="Clum A."/>
            <person name="Drula E."/>
            <person name="Henrissat B."/>
            <person name="Kohler A."/>
            <person name="Grigoriev I.V."/>
            <person name="Martin F.M."/>
            <person name="Hacquard S."/>
        </authorList>
    </citation>
    <scope>NUCLEOTIDE SEQUENCE</scope>
    <source>
        <strain evidence="2">MPI-CAGE-CH-0243</strain>
    </source>
</reference>